<feature type="region of interest" description="Disordered" evidence="1">
    <location>
        <begin position="1"/>
        <end position="47"/>
    </location>
</feature>
<keyword evidence="3" id="KW-1185">Reference proteome</keyword>
<protein>
    <submittedName>
        <fullName evidence="2">Uncharacterized protein</fullName>
    </submittedName>
</protein>
<reference evidence="2 3" key="1">
    <citation type="submission" date="2019-05" db="EMBL/GenBank/DDBJ databases">
        <title>Mikania micrantha, genome provides insights into the molecular mechanism of rapid growth.</title>
        <authorList>
            <person name="Liu B."/>
        </authorList>
    </citation>
    <scope>NUCLEOTIDE SEQUENCE [LARGE SCALE GENOMIC DNA]</scope>
    <source>
        <strain evidence="2">NLD-2019</strain>
        <tissue evidence="2">Leaf</tissue>
    </source>
</reference>
<feature type="region of interest" description="Disordered" evidence="1">
    <location>
        <begin position="72"/>
        <end position="102"/>
    </location>
</feature>
<evidence type="ECO:0000313" key="2">
    <source>
        <dbReference type="EMBL" id="KAD5802844.1"/>
    </source>
</evidence>
<comment type="caution">
    <text evidence="2">The sequence shown here is derived from an EMBL/GenBank/DDBJ whole genome shotgun (WGS) entry which is preliminary data.</text>
</comment>
<feature type="compositionally biased region" description="Basic residues" evidence="1">
    <location>
        <begin position="11"/>
        <end position="21"/>
    </location>
</feature>
<organism evidence="2 3">
    <name type="scientific">Mikania micrantha</name>
    <name type="common">bitter vine</name>
    <dbReference type="NCBI Taxonomy" id="192012"/>
    <lineage>
        <taxon>Eukaryota</taxon>
        <taxon>Viridiplantae</taxon>
        <taxon>Streptophyta</taxon>
        <taxon>Embryophyta</taxon>
        <taxon>Tracheophyta</taxon>
        <taxon>Spermatophyta</taxon>
        <taxon>Magnoliopsida</taxon>
        <taxon>eudicotyledons</taxon>
        <taxon>Gunneridae</taxon>
        <taxon>Pentapetalae</taxon>
        <taxon>asterids</taxon>
        <taxon>campanulids</taxon>
        <taxon>Asterales</taxon>
        <taxon>Asteraceae</taxon>
        <taxon>Asteroideae</taxon>
        <taxon>Heliantheae alliance</taxon>
        <taxon>Eupatorieae</taxon>
        <taxon>Mikania</taxon>
    </lineage>
</organism>
<accession>A0A5N6P0S6</accession>
<gene>
    <name evidence="2" type="ORF">E3N88_14204</name>
</gene>
<name>A0A5N6P0S6_9ASTR</name>
<dbReference type="Proteomes" id="UP000326396">
    <property type="component" value="Linkage Group LG15"/>
</dbReference>
<dbReference type="EMBL" id="SZYD01000007">
    <property type="protein sequence ID" value="KAD5802844.1"/>
    <property type="molecule type" value="Genomic_DNA"/>
</dbReference>
<sequence length="166" mass="18289">MAGEKKEGGHGRGRGRPPKNKKQAEEVPVNNAETEVNTEEENEEEEIRLEPVVVKAISNEVRKILKDLLPSDRTKAEKEITKEGATEEGEKANSSNIEHDEDEVLIINNKGSGSSTKGPKGSHYMQMIVFANVIDPSEVNILGVFGLLIRTVVCMLMALCCNNELF</sequence>
<proteinExistence type="predicted"/>
<dbReference type="AlphaFoldDB" id="A0A5N6P0S6"/>
<evidence type="ECO:0000256" key="1">
    <source>
        <dbReference type="SAM" id="MobiDB-lite"/>
    </source>
</evidence>
<feature type="compositionally biased region" description="Basic and acidic residues" evidence="1">
    <location>
        <begin position="1"/>
        <end position="10"/>
    </location>
</feature>
<evidence type="ECO:0000313" key="3">
    <source>
        <dbReference type="Proteomes" id="UP000326396"/>
    </source>
</evidence>
<feature type="compositionally biased region" description="Acidic residues" evidence="1">
    <location>
        <begin position="36"/>
        <end position="47"/>
    </location>
</feature>
<feature type="compositionally biased region" description="Low complexity" evidence="1">
    <location>
        <begin position="26"/>
        <end position="35"/>
    </location>
</feature>
<feature type="compositionally biased region" description="Basic and acidic residues" evidence="1">
    <location>
        <begin position="72"/>
        <end position="91"/>
    </location>
</feature>